<evidence type="ECO:0000313" key="9">
    <source>
        <dbReference type="Proteomes" id="UP001188597"/>
    </source>
</evidence>
<dbReference type="Proteomes" id="UP001188597">
    <property type="component" value="Unassembled WGS sequence"/>
</dbReference>
<comment type="caution">
    <text evidence="8">The sequence shown here is derived from an EMBL/GenBank/DDBJ whole genome shotgun (WGS) entry which is preliminary data.</text>
</comment>
<name>A0AA89AIJ0_9ASTE</name>
<dbReference type="InterPro" id="IPR043502">
    <property type="entry name" value="DNA/RNA_pol_sf"/>
</dbReference>
<evidence type="ECO:0000256" key="4">
    <source>
        <dbReference type="ARBA" id="ARBA00022759"/>
    </source>
</evidence>
<dbReference type="InterPro" id="IPR041373">
    <property type="entry name" value="RT_RNaseH"/>
</dbReference>
<dbReference type="SUPFAM" id="SSF56672">
    <property type="entry name" value="DNA/RNA polymerases"/>
    <property type="match status" value="1"/>
</dbReference>
<organism evidence="8 9">
    <name type="scientific">Escallonia herrerae</name>
    <dbReference type="NCBI Taxonomy" id="1293975"/>
    <lineage>
        <taxon>Eukaryota</taxon>
        <taxon>Viridiplantae</taxon>
        <taxon>Streptophyta</taxon>
        <taxon>Embryophyta</taxon>
        <taxon>Tracheophyta</taxon>
        <taxon>Spermatophyta</taxon>
        <taxon>Magnoliopsida</taxon>
        <taxon>eudicotyledons</taxon>
        <taxon>Gunneridae</taxon>
        <taxon>Pentapetalae</taxon>
        <taxon>asterids</taxon>
        <taxon>campanulids</taxon>
        <taxon>Escalloniales</taxon>
        <taxon>Escalloniaceae</taxon>
        <taxon>Escallonia</taxon>
    </lineage>
</organism>
<evidence type="ECO:0000256" key="3">
    <source>
        <dbReference type="ARBA" id="ARBA00022722"/>
    </source>
</evidence>
<evidence type="ECO:0000259" key="7">
    <source>
        <dbReference type="Pfam" id="PF17917"/>
    </source>
</evidence>
<protein>
    <recommendedName>
        <fullName evidence="7">Reverse transcriptase RNase H-like domain-containing protein</fullName>
    </recommendedName>
</protein>
<keyword evidence="1" id="KW-0808">Transferase</keyword>
<keyword evidence="2" id="KW-0548">Nucleotidyltransferase</keyword>
<reference evidence="8" key="1">
    <citation type="submission" date="2022-12" db="EMBL/GenBank/DDBJ databases">
        <title>Draft genome assemblies for two species of Escallonia (Escalloniales).</title>
        <authorList>
            <person name="Chanderbali A."/>
            <person name="Dervinis C."/>
            <person name="Anghel I."/>
            <person name="Soltis D."/>
            <person name="Soltis P."/>
            <person name="Zapata F."/>
        </authorList>
    </citation>
    <scope>NUCLEOTIDE SEQUENCE</scope>
    <source>
        <strain evidence="8">UCBG64.0493</strain>
        <tissue evidence="8">Leaf</tissue>
    </source>
</reference>
<accession>A0AA89AIJ0</accession>
<gene>
    <name evidence="8" type="ORF">RJ639_019864</name>
</gene>
<dbReference type="AlphaFoldDB" id="A0AA89AIJ0"/>
<dbReference type="EMBL" id="JAVXUP010002431">
    <property type="protein sequence ID" value="KAK3003347.1"/>
    <property type="molecule type" value="Genomic_DNA"/>
</dbReference>
<dbReference type="PANTHER" id="PTHR48475">
    <property type="entry name" value="RIBONUCLEASE H"/>
    <property type="match status" value="1"/>
</dbReference>
<keyword evidence="3" id="KW-0540">Nuclease</keyword>
<evidence type="ECO:0000256" key="6">
    <source>
        <dbReference type="ARBA" id="ARBA00022918"/>
    </source>
</evidence>
<dbReference type="GO" id="GO:0004519">
    <property type="term" value="F:endonuclease activity"/>
    <property type="evidence" value="ECO:0007669"/>
    <property type="project" value="UniProtKB-KW"/>
</dbReference>
<evidence type="ECO:0000313" key="8">
    <source>
        <dbReference type="EMBL" id="KAK3003347.1"/>
    </source>
</evidence>
<evidence type="ECO:0000256" key="2">
    <source>
        <dbReference type="ARBA" id="ARBA00022695"/>
    </source>
</evidence>
<dbReference type="GO" id="GO:0003964">
    <property type="term" value="F:RNA-directed DNA polymerase activity"/>
    <property type="evidence" value="ECO:0007669"/>
    <property type="project" value="UniProtKB-KW"/>
</dbReference>
<dbReference type="GO" id="GO:0016787">
    <property type="term" value="F:hydrolase activity"/>
    <property type="evidence" value="ECO:0007669"/>
    <property type="project" value="UniProtKB-KW"/>
</dbReference>
<dbReference type="PANTHER" id="PTHR48475:SF2">
    <property type="entry name" value="RIBONUCLEASE H"/>
    <property type="match status" value="1"/>
</dbReference>
<evidence type="ECO:0000256" key="1">
    <source>
        <dbReference type="ARBA" id="ARBA00022679"/>
    </source>
</evidence>
<dbReference type="Pfam" id="PF17917">
    <property type="entry name" value="RT_RNaseH"/>
    <property type="match status" value="1"/>
</dbReference>
<dbReference type="Gene3D" id="3.10.20.370">
    <property type="match status" value="1"/>
</dbReference>
<keyword evidence="4" id="KW-0255">Endonuclease</keyword>
<evidence type="ECO:0000256" key="5">
    <source>
        <dbReference type="ARBA" id="ARBA00022801"/>
    </source>
</evidence>
<keyword evidence="5" id="KW-0378">Hydrolase</keyword>
<sequence>MQGPVKRTKASTSLEFDDADLDRISLPHDDALVITLRIDAFQVKRILVDIGSSADIIFKDAFNQMGISDDRVKPISSPLYGFTGASAPVPLQVSRTLPAILQGIEEYQKLQMDDRLAESAVSAVLVQEQDGQQLPVYYVSKVLQGAEQRYPNAEKLAFTLLIAARKLRPYFQSHTIIVLTDKPLRRILHRPDLLVVSFPVECTLPAEVEEPPLEVEEPLILIQFGLFTWMFHVDGSSNTSRTGAGLILNGPDGLTVELTMLYGKSMKAYADNT</sequence>
<keyword evidence="6" id="KW-0695">RNA-directed DNA polymerase</keyword>
<proteinExistence type="predicted"/>
<keyword evidence="9" id="KW-1185">Reference proteome</keyword>
<feature type="domain" description="Reverse transcriptase RNase H-like" evidence="7">
    <location>
        <begin position="118"/>
        <end position="183"/>
    </location>
</feature>